<evidence type="ECO:0000256" key="4">
    <source>
        <dbReference type="ARBA" id="ARBA00022801"/>
    </source>
</evidence>
<gene>
    <name evidence="9" type="ORF">CWC05_22750</name>
</gene>
<dbReference type="Proteomes" id="UP000305874">
    <property type="component" value="Unassembled WGS sequence"/>
</dbReference>
<dbReference type="Gene3D" id="3.40.630.10">
    <property type="entry name" value="Zn peptidases"/>
    <property type="match status" value="1"/>
</dbReference>
<dbReference type="InterPro" id="IPR000834">
    <property type="entry name" value="Peptidase_M14"/>
</dbReference>
<comment type="similarity">
    <text evidence="2 7">Belongs to the peptidase M14 family.</text>
</comment>
<keyword evidence="4" id="KW-0378">Hydrolase</keyword>
<comment type="caution">
    <text evidence="9">The sequence shown here is derived from an EMBL/GenBank/DDBJ whole genome shotgun (WGS) entry which is preliminary data.</text>
</comment>
<dbReference type="Pfam" id="PF00246">
    <property type="entry name" value="Peptidase_M14"/>
    <property type="match status" value="1"/>
</dbReference>
<dbReference type="RefSeq" id="WP_138549422.1">
    <property type="nucleotide sequence ID" value="NZ_PNCG01000837.1"/>
</dbReference>
<keyword evidence="6" id="KW-0482">Metalloprotease</keyword>
<evidence type="ECO:0000256" key="6">
    <source>
        <dbReference type="ARBA" id="ARBA00023049"/>
    </source>
</evidence>
<dbReference type="PANTHER" id="PTHR11705:SF143">
    <property type="entry name" value="SLL0236 PROTEIN"/>
    <property type="match status" value="1"/>
</dbReference>
<comment type="cofactor">
    <cofactor evidence="1">
        <name>Zn(2+)</name>
        <dbReference type="ChEBI" id="CHEBI:29105"/>
    </cofactor>
</comment>
<reference evidence="10" key="2">
    <citation type="submission" date="2019-06" db="EMBL/GenBank/DDBJ databases">
        <title>Co-occurence of chitin degradation, pigmentation and bioactivity in marine Pseudoalteromonas.</title>
        <authorList>
            <person name="Sonnenschein E.C."/>
            <person name="Bech P.K."/>
        </authorList>
    </citation>
    <scope>NUCLEOTIDE SEQUENCE [LARGE SCALE GENOMIC DNA]</scope>
    <source>
        <strain evidence="10">S2897</strain>
    </source>
</reference>
<feature type="non-terminal residue" evidence="9">
    <location>
        <position position="75"/>
    </location>
</feature>
<evidence type="ECO:0000256" key="2">
    <source>
        <dbReference type="ARBA" id="ARBA00005988"/>
    </source>
</evidence>
<dbReference type="PROSITE" id="PS52035">
    <property type="entry name" value="PEPTIDASE_M14"/>
    <property type="match status" value="1"/>
</dbReference>
<dbReference type="AlphaFoldDB" id="A0A5S3YGF5"/>
<keyword evidence="3" id="KW-0645">Protease</keyword>
<name>A0A5S3YGF5_9GAMM</name>
<dbReference type="PRINTS" id="PR00765">
    <property type="entry name" value="CRBOXYPTASEA"/>
</dbReference>
<evidence type="ECO:0000256" key="7">
    <source>
        <dbReference type="PROSITE-ProRule" id="PRU01379"/>
    </source>
</evidence>
<evidence type="ECO:0000259" key="8">
    <source>
        <dbReference type="PROSITE" id="PS52035"/>
    </source>
</evidence>
<evidence type="ECO:0000256" key="1">
    <source>
        <dbReference type="ARBA" id="ARBA00001947"/>
    </source>
</evidence>
<dbReference type="SUPFAM" id="SSF53187">
    <property type="entry name" value="Zn-dependent exopeptidases"/>
    <property type="match status" value="1"/>
</dbReference>
<dbReference type="GO" id="GO:0008270">
    <property type="term" value="F:zinc ion binding"/>
    <property type="evidence" value="ECO:0007669"/>
    <property type="project" value="InterPro"/>
</dbReference>
<dbReference type="GO" id="GO:0005615">
    <property type="term" value="C:extracellular space"/>
    <property type="evidence" value="ECO:0007669"/>
    <property type="project" value="TreeGrafter"/>
</dbReference>
<sequence length="75" mass="8663">MKIQYASYQDTIDFLQQAMSEHPHLIRLQSIGQTWEERPIMLVTLSLDVTYADDKPALLYTGSIHAREWIGNELA</sequence>
<reference evidence="9 10" key="1">
    <citation type="submission" date="2017-12" db="EMBL/GenBank/DDBJ databases">
        <authorList>
            <person name="Paulsen S."/>
            <person name="Gram L.K."/>
        </authorList>
    </citation>
    <scope>NUCLEOTIDE SEQUENCE [LARGE SCALE GENOMIC DNA]</scope>
    <source>
        <strain evidence="9 10">S2897</strain>
    </source>
</reference>
<evidence type="ECO:0000313" key="9">
    <source>
        <dbReference type="EMBL" id="TMP71546.1"/>
    </source>
</evidence>
<dbReference type="GO" id="GO:0006508">
    <property type="term" value="P:proteolysis"/>
    <property type="evidence" value="ECO:0007669"/>
    <property type="project" value="UniProtKB-KW"/>
</dbReference>
<dbReference type="PANTHER" id="PTHR11705">
    <property type="entry name" value="PROTEASE FAMILY M14 CARBOXYPEPTIDASE A,B"/>
    <property type="match status" value="1"/>
</dbReference>
<evidence type="ECO:0000313" key="10">
    <source>
        <dbReference type="Proteomes" id="UP000305874"/>
    </source>
</evidence>
<comment type="caution">
    <text evidence="7">Lacks conserved residue(s) required for the propagation of feature annotation.</text>
</comment>
<protein>
    <recommendedName>
        <fullName evidence="8">Peptidase M14 domain-containing protein</fullName>
    </recommendedName>
</protein>
<proteinExistence type="inferred from homology"/>
<feature type="domain" description="Peptidase M14" evidence="8">
    <location>
        <begin position="4"/>
        <end position="75"/>
    </location>
</feature>
<accession>A0A5S3YGF5</accession>
<evidence type="ECO:0000256" key="5">
    <source>
        <dbReference type="ARBA" id="ARBA00022833"/>
    </source>
</evidence>
<dbReference type="GO" id="GO:0004181">
    <property type="term" value="F:metallocarboxypeptidase activity"/>
    <property type="evidence" value="ECO:0007669"/>
    <property type="project" value="InterPro"/>
</dbReference>
<organism evidence="9 10">
    <name type="scientific">Pseudoalteromonas ruthenica</name>
    <dbReference type="NCBI Taxonomy" id="151081"/>
    <lineage>
        <taxon>Bacteria</taxon>
        <taxon>Pseudomonadati</taxon>
        <taxon>Pseudomonadota</taxon>
        <taxon>Gammaproteobacteria</taxon>
        <taxon>Alteromonadales</taxon>
        <taxon>Pseudoalteromonadaceae</taxon>
        <taxon>Pseudoalteromonas</taxon>
    </lineage>
</organism>
<keyword evidence="5" id="KW-0862">Zinc</keyword>
<dbReference type="EMBL" id="PNCG01000837">
    <property type="protein sequence ID" value="TMP71546.1"/>
    <property type="molecule type" value="Genomic_DNA"/>
</dbReference>
<evidence type="ECO:0000256" key="3">
    <source>
        <dbReference type="ARBA" id="ARBA00022670"/>
    </source>
</evidence>